<evidence type="ECO:0000313" key="2">
    <source>
        <dbReference type="EMBL" id="KAK4824506.1"/>
    </source>
</evidence>
<gene>
    <name evidence="2" type="ORF">QYF61_015904</name>
</gene>
<accession>A0AAN7SAH5</accession>
<name>A0AAN7SAH5_MYCAM</name>
<organism evidence="2 3">
    <name type="scientific">Mycteria americana</name>
    <name type="common">Wood stork</name>
    <dbReference type="NCBI Taxonomy" id="33587"/>
    <lineage>
        <taxon>Eukaryota</taxon>
        <taxon>Metazoa</taxon>
        <taxon>Chordata</taxon>
        <taxon>Craniata</taxon>
        <taxon>Vertebrata</taxon>
        <taxon>Euteleostomi</taxon>
        <taxon>Archelosauria</taxon>
        <taxon>Archosauria</taxon>
        <taxon>Dinosauria</taxon>
        <taxon>Saurischia</taxon>
        <taxon>Theropoda</taxon>
        <taxon>Coelurosauria</taxon>
        <taxon>Aves</taxon>
        <taxon>Neognathae</taxon>
        <taxon>Neoaves</taxon>
        <taxon>Aequornithes</taxon>
        <taxon>Ciconiiformes</taxon>
        <taxon>Ciconiidae</taxon>
        <taxon>Mycteria</taxon>
    </lineage>
</organism>
<dbReference type="Proteomes" id="UP001333110">
    <property type="component" value="Unassembled WGS sequence"/>
</dbReference>
<dbReference type="AlphaFoldDB" id="A0AAN7SAH5"/>
<proteinExistence type="predicted"/>
<sequence length="124" mass="13296">MVAVLKLLDTEQRRGQGEGPSLGLCPHKGGRTVANEAGKSQHSVAGTRQPAPRIGGLLSASSLGTLSCISQQLDIKSIKLAVFKAMTNLGFFQKNHRITKSFGLEGTLKIIYSNHPAMGRDIFH</sequence>
<protein>
    <submittedName>
        <fullName evidence="2">Uncharacterized protein</fullName>
    </submittedName>
</protein>
<comment type="caution">
    <text evidence="2">The sequence shown here is derived from an EMBL/GenBank/DDBJ whole genome shotgun (WGS) entry which is preliminary data.</text>
</comment>
<keyword evidence="3" id="KW-1185">Reference proteome</keyword>
<dbReference type="EMBL" id="JAUNZN010000003">
    <property type="protein sequence ID" value="KAK4824506.1"/>
    <property type="molecule type" value="Genomic_DNA"/>
</dbReference>
<feature type="region of interest" description="Disordered" evidence="1">
    <location>
        <begin position="14"/>
        <end position="50"/>
    </location>
</feature>
<evidence type="ECO:0000313" key="3">
    <source>
        <dbReference type="Proteomes" id="UP001333110"/>
    </source>
</evidence>
<evidence type="ECO:0000256" key="1">
    <source>
        <dbReference type="SAM" id="MobiDB-lite"/>
    </source>
</evidence>
<reference evidence="2 3" key="1">
    <citation type="journal article" date="2023" name="J. Hered.">
        <title>Chromosome-level genome of the wood stork (Mycteria americana) provides insight into avian chromosome evolution.</title>
        <authorList>
            <person name="Flamio R. Jr."/>
            <person name="Ramstad K.M."/>
        </authorList>
    </citation>
    <scope>NUCLEOTIDE SEQUENCE [LARGE SCALE GENOMIC DNA]</scope>
    <source>
        <strain evidence="2">JAX WOST 10</strain>
    </source>
</reference>